<reference evidence="2 3" key="1">
    <citation type="journal article" date="2023" name="Hortic Res">
        <title>The complete reference genome for grapevine (Vitis vinifera L.) genetics and breeding.</title>
        <authorList>
            <person name="Shi X."/>
            <person name="Cao S."/>
            <person name="Wang X."/>
            <person name="Huang S."/>
            <person name="Wang Y."/>
            <person name="Liu Z."/>
            <person name="Liu W."/>
            <person name="Leng X."/>
            <person name="Peng Y."/>
            <person name="Wang N."/>
            <person name="Wang Y."/>
            <person name="Ma Z."/>
            <person name="Xu X."/>
            <person name="Zhang F."/>
            <person name="Xue H."/>
            <person name="Zhong H."/>
            <person name="Wang Y."/>
            <person name="Zhang K."/>
            <person name="Velt A."/>
            <person name="Avia K."/>
            <person name="Holtgrawe D."/>
            <person name="Grimplet J."/>
            <person name="Matus J.T."/>
            <person name="Ware D."/>
            <person name="Wu X."/>
            <person name="Wang H."/>
            <person name="Liu C."/>
            <person name="Fang Y."/>
            <person name="Rustenholz C."/>
            <person name="Cheng Z."/>
            <person name="Xiao H."/>
            <person name="Zhou Y."/>
        </authorList>
    </citation>
    <scope>NUCLEOTIDE SEQUENCE [LARGE SCALE GENOMIC DNA]</scope>
    <source>
        <strain evidence="3">cv. Pinot noir / PN40024</strain>
        <tissue evidence="2">Leaf</tissue>
    </source>
</reference>
<proteinExistence type="predicted"/>
<evidence type="ECO:0000313" key="3">
    <source>
        <dbReference type="Proteomes" id="UP001227230"/>
    </source>
</evidence>
<keyword evidence="3" id="KW-1185">Reference proteome</keyword>
<sequence length="146" mass="15634">MPNDVGTASQRFSDCQNNARTSSPTSGMASQPETKTRFIERNAIGITLTGGMASHSKMETAFARRNIVGVVSTGGMASQPEMASQVASFPLLSSLVTWVCNPSGGLEVDGSQHLSKGLDGMAHRVEETAISRFRQRKDMESFSSVF</sequence>
<evidence type="ECO:0000313" key="2">
    <source>
        <dbReference type="EMBL" id="WJZ95015.1"/>
    </source>
</evidence>
<evidence type="ECO:0000256" key="1">
    <source>
        <dbReference type="SAM" id="MobiDB-lite"/>
    </source>
</evidence>
<gene>
    <name evidence="2" type="ORF">VitviT2T_013815</name>
</gene>
<feature type="region of interest" description="Disordered" evidence="1">
    <location>
        <begin position="1"/>
        <end position="34"/>
    </location>
</feature>
<feature type="compositionally biased region" description="Polar residues" evidence="1">
    <location>
        <begin position="1"/>
        <end position="33"/>
    </location>
</feature>
<dbReference type="EMBL" id="CP126656">
    <property type="protein sequence ID" value="WJZ95015.1"/>
    <property type="molecule type" value="Genomic_DNA"/>
</dbReference>
<dbReference type="Proteomes" id="UP001227230">
    <property type="component" value="Chromosome 9"/>
</dbReference>
<protein>
    <submittedName>
        <fullName evidence="2">Uncharacterized protein</fullName>
    </submittedName>
</protein>
<organism evidence="2 3">
    <name type="scientific">Vitis vinifera</name>
    <name type="common">Grape</name>
    <dbReference type="NCBI Taxonomy" id="29760"/>
    <lineage>
        <taxon>Eukaryota</taxon>
        <taxon>Viridiplantae</taxon>
        <taxon>Streptophyta</taxon>
        <taxon>Embryophyta</taxon>
        <taxon>Tracheophyta</taxon>
        <taxon>Spermatophyta</taxon>
        <taxon>Magnoliopsida</taxon>
        <taxon>eudicotyledons</taxon>
        <taxon>Gunneridae</taxon>
        <taxon>Pentapetalae</taxon>
        <taxon>rosids</taxon>
        <taxon>Vitales</taxon>
        <taxon>Vitaceae</taxon>
        <taxon>Viteae</taxon>
        <taxon>Vitis</taxon>
    </lineage>
</organism>
<accession>A0ABY9CM38</accession>
<name>A0ABY9CM38_VITVI</name>